<sequence length="196" mass="22020">MENNQLIKQNGEMKSSCKQVLSTSTANVVDQHSCLKQNCYLNALPNNIITPVNQRYIQSIAPSFPQPDSLPTFAGKPIQPISLVQVKNAGLQNVLPHMITAPSSSNFAEDVLAEELANKLLNGDLQNGYWIPRSDKTYASPDINLEILVKTLSLRHQKQLAFAKTEKLKSKVVAYVFSRYRRSLSYFKVVSRNRKN</sequence>
<proteinExistence type="predicted"/>
<keyword evidence="1" id="KW-1185">Reference proteome</keyword>
<evidence type="ECO:0000313" key="1">
    <source>
        <dbReference type="Proteomes" id="UP000046393"/>
    </source>
</evidence>
<dbReference type="Proteomes" id="UP000046393">
    <property type="component" value="Unplaced"/>
</dbReference>
<accession>A0A0N5AIM6</accession>
<protein>
    <submittedName>
        <fullName evidence="2">Zasp-like motif domain-containing protein</fullName>
    </submittedName>
</protein>
<organism evidence="1 2">
    <name type="scientific">Syphacia muris</name>
    <dbReference type="NCBI Taxonomy" id="451379"/>
    <lineage>
        <taxon>Eukaryota</taxon>
        <taxon>Metazoa</taxon>
        <taxon>Ecdysozoa</taxon>
        <taxon>Nematoda</taxon>
        <taxon>Chromadorea</taxon>
        <taxon>Rhabditida</taxon>
        <taxon>Spirurina</taxon>
        <taxon>Oxyuridomorpha</taxon>
        <taxon>Oxyuroidea</taxon>
        <taxon>Oxyuridae</taxon>
        <taxon>Syphacia</taxon>
    </lineage>
</organism>
<dbReference type="AlphaFoldDB" id="A0A0N5AIM6"/>
<reference evidence="2" key="1">
    <citation type="submission" date="2017-02" db="UniProtKB">
        <authorList>
            <consortium name="WormBaseParasite"/>
        </authorList>
    </citation>
    <scope>IDENTIFICATION</scope>
</reference>
<name>A0A0N5AIM6_9BILA</name>
<dbReference type="WBParaSite" id="SMUV_0000427701-mRNA-1">
    <property type="protein sequence ID" value="SMUV_0000427701-mRNA-1"/>
    <property type="gene ID" value="SMUV_0000427701"/>
</dbReference>
<evidence type="ECO:0000313" key="2">
    <source>
        <dbReference type="WBParaSite" id="SMUV_0000427701-mRNA-1"/>
    </source>
</evidence>